<dbReference type="RefSeq" id="WP_065971340.1">
    <property type="nucleotide sequence ID" value="NZ_CP080624.1"/>
</dbReference>
<evidence type="ECO:0000313" key="7">
    <source>
        <dbReference type="Proteomes" id="UP000253250"/>
    </source>
</evidence>
<sequence length="147" mass="16081">MDAVRRVTSHADADVPWQAVLTLPFERRVKSRQRAVLDDGGEVHLDLPRGRALRDGDRLRAEDGLVILVRAAAECLSQAASDEPLSLARACYHLGNRHVPVQIEVGAVAYLADHVLDAMVRQLGLCVTARTGPFEPEGGAYGHHHHE</sequence>
<dbReference type="SMART" id="SM00988">
    <property type="entry name" value="UreE_N"/>
    <property type="match status" value="1"/>
</dbReference>
<keyword evidence="3 5" id="KW-0533">Nickel</keyword>
<dbReference type="CDD" id="cd00571">
    <property type="entry name" value="UreE"/>
    <property type="match status" value="1"/>
</dbReference>
<dbReference type="Gene3D" id="2.60.260.20">
    <property type="entry name" value="Urease metallochaperone UreE, N-terminal domain"/>
    <property type="match status" value="1"/>
</dbReference>
<dbReference type="STRING" id="163359.A9R16_01250"/>
<keyword evidence="7" id="KW-1185">Reference proteome</keyword>
<protein>
    <recommendedName>
        <fullName evidence="5">Urease accessory protein UreE</fullName>
    </recommendedName>
</protein>
<dbReference type="GO" id="GO:0051082">
    <property type="term" value="F:unfolded protein binding"/>
    <property type="evidence" value="ECO:0007669"/>
    <property type="project" value="UniProtKB-UniRule"/>
</dbReference>
<evidence type="ECO:0000256" key="5">
    <source>
        <dbReference type="HAMAP-Rule" id="MF_00822"/>
    </source>
</evidence>
<dbReference type="OrthoDB" id="5421304at2"/>
<evidence type="ECO:0000256" key="4">
    <source>
        <dbReference type="ARBA" id="ARBA00023186"/>
    </source>
</evidence>
<dbReference type="Pfam" id="PF02814">
    <property type="entry name" value="UreE_N"/>
    <property type="match status" value="1"/>
</dbReference>
<dbReference type="AlphaFoldDB" id="A0A1C2FZW3"/>
<reference evidence="6 7" key="1">
    <citation type="submission" date="2018-02" db="EMBL/GenBank/DDBJ databases">
        <title>Insights into the biology of acidophilic members of the Acidiferrobacteraceae family derived from comparative genomic analyses.</title>
        <authorList>
            <person name="Issotta F."/>
            <person name="Thyssen C."/>
            <person name="Mena C."/>
            <person name="Moya A."/>
            <person name="Bellenberg S."/>
            <person name="Sproer C."/>
            <person name="Covarrubias P.C."/>
            <person name="Sand W."/>
            <person name="Quatrini R."/>
            <person name="Vera M."/>
        </authorList>
    </citation>
    <scope>NUCLEOTIDE SEQUENCE [LARGE SCALE GENOMIC DNA]</scope>
    <source>
        <strain evidence="7">m-1</strain>
    </source>
</reference>
<dbReference type="PIRSF" id="PIRSF036402">
    <property type="entry name" value="Ureas_acces_UreE"/>
    <property type="match status" value="1"/>
</dbReference>
<dbReference type="Pfam" id="PF05194">
    <property type="entry name" value="UreE_C"/>
    <property type="match status" value="1"/>
</dbReference>
<evidence type="ECO:0000256" key="3">
    <source>
        <dbReference type="ARBA" id="ARBA00022596"/>
    </source>
</evidence>
<dbReference type="HAMAP" id="MF_00822">
    <property type="entry name" value="UreE"/>
    <property type="match status" value="1"/>
</dbReference>
<dbReference type="GO" id="GO:0016151">
    <property type="term" value="F:nickel cation binding"/>
    <property type="evidence" value="ECO:0007669"/>
    <property type="project" value="UniProtKB-UniRule"/>
</dbReference>
<organism evidence="6 7">
    <name type="scientific">Acidiferrobacter thiooxydans</name>
    <dbReference type="NCBI Taxonomy" id="163359"/>
    <lineage>
        <taxon>Bacteria</taxon>
        <taxon>Pseudomonadati</taxon>
        <taxon>Pseudomonadota</taxon>
        <taxon>Gammaproteobacteria</taxon>
        <taxon>Acidiferrobacterales</taxon>
        <taxon>Acidiferrobacteraceae</taxon>
        <taxon>Acidiferrobacter</taxon>
    </lineage>
</organism>
<comment type="caution">
    <text evidence="6">The sequence shown here is derived from an EMBL/GenBank/DDBJ whole genome shotgun (WGS) entry which is preliminary data.</text>
</comment>
<dbReference type="GO" id="GO:0065003">
    <property type="term" value="P:protein-containing complex assembly"/>
    <property type="evidence" value="ECO:0007669"/>
    <property type="project" value="InterPro"/>
</dbReference>
<keyword evidence="2 5" id="KW-0963">Cytoplasm</keyword>
<name>A0A1C2FZW3_9GAMM</name>
<evidence type="ECO:0000313" key="6">
    <source>
        <dbReference type="EMBL" id="RCN56933.1"/>
    </source>
</evidence>
<dbReference type="InterPro" id="IPR004029">
    <property type="entry name" value="UreE_N"/>
</dbReference>
<comment type="similarity">
    <text evidence="5">Belongs to the UreE family.</text>
</comment>
<comment type="function">
    <text evidence="5">Involved in urease metallocenter assembly. Binds nickel. Probably functions as a nickel donor during metallocenter assembly.</text>
</comment>
<evidence type="ECO:0000256" key="1">
    <source>
        <dbReference type="ARBA" id="ARBA00004496"/>
    </source>
</evidence>
<evidence type="ECO:0000256" key="2">
    <source>
        <dbReference type="ARBA" id="ARBA00022490"/>
    </source>
</evidence>
<dbReference type="Proteomes" id="UP000253250">
    <property type="component" value="Unassembled WGS sequence"/>
</dbReference>
<keyword evidence="4 5" id="KW-0143">Chaperone</keyword>
<dbReference type="InterPro" id="IPR007864">
    <property type="entry name" value="UreE_C_dom"/>
</dbReference>
<proteinExistence type="inferred from homology"/>
<dbReference type="GO" id="GO:0006457">
    <property type="term" value="P:protein folding"/>
    <property type="evidence" value="ECO:0007669"/>
    <property type="project" value="InterPro"/>
</dbReference>
<dbReference type="EMBL" id="PSYR01000002">
    <property type="protein sequence ID" value="RCN56933.1"/>
    <property type="molecule type" value="Genomic_DNA"/>
</dbReference>
<dbReference type="InterPro" id="IPR012406">
    <property type="entry name" value="UreE"/>
</dbReference>
<dbReference type="GO" id="GO:0005737">
    <property type="term" value="C:cytoplasm"/>
    <property type="evidence" value="ECO:0007669"/>
    <property type="project" value="UniProtKB-SubCell"/>
</dbReference>
<comment type="subcellular location">
    <subcellularLocation>
        <location evidence="1 5">Cytoplasm</location>
    </subcellularLocation>
</comment>
<accession>A0A1C2FZW3</accession>
<gene>
    <name evidence="5" type="primary">ureE</name>
    <name evidence="6" type="ORF">C4900_14465</name>
</gene>
<dbReference type="SUPFAM" id="SSF69737">
    <property type="entry name" value="Urease metallochaperone UreE, C-terminal domain"/>
    <property type="match status" value="1"/>
</dbReference>
<dbReference type="GO" id="GO:0019627">
    <property type="term" value="P:urea metabolic process"/>
    <property type="evidence" value="ECO:0007669"/>
    <property type="project" value="InterPro"/>
</dbReference>
<dbReference type="NCBIfam" id="NF009751">
    <property type="entry name" value="PRK13261.1-1"/>
    <property type="match status" value="1"/>
</dbReference>
<dbReference type="InterPro" id="IPR036118">
    <property type="entry name" value="UreE_N_sf"/>
</dbReference>
<dbReference type="Gene3D" id="3.30.70.790">
    <property type="entry name" value="UreE, C-terminal domain"/>
    <property type="match status" value="1"/>
</dbReference>
<dbReference type="SUPFAM" id="SSF69287">
    <property type="entry name" value="Urease metallochaperone UreE, N-terminal domain"/>
    <property type="match status" value="1"/>
</dbReference>